<proteinExistence type="predicted"/>
<dbReference type="EMBL" id="NIBG01000010">
    <property type="protein sequence ID" value="PAB58926.1"/>
    <property type="molecule type" value="Genomic_DNA"/>
</dbReference>
<feature type="transmembrane region" description="Helical" evidence="1">
    <location>
        <begin position="427"/>
        <end position="448"/>
    </location>
</feature>
<dbReference type="NCBIfam" id="TIGR00277">
    <property type="entry name" value="HDIG"/>
    <property type="match status" value="1"/>
</dbReference>
<keyword evidence="1" id="KW-1133">Transmembrane helix</keyword>
<dbReference type="PANTHER" id="PTHR36442">
    <property type="entry name" value="CYCLIC-DI-AMP PHOSPHODIESTERASE PGPH"/>
    <property type="match status" value="1"/>
</dbReference>
<accession>A0A267MHC4</accession>
<feature type="transmembrane region" description="Helical" evidence="1">
    <location>
        <begin position="24"/>
        <end position="43"/>
    </location>
</feature>
<dbReference type="PANTHER" id="PTHR36442:SF1">
    <property type="entry name" value="CYCLIC-DI-AMP PHOSPHODIESTERASE PGPH"/>
    <property type="match status" value="1"/>
</dbReference>
<dbReference type="Pfam" id="PF07698">
    <property type="entry name" value="7TM-7TMR_HD"/>
    <property type="match status" value="1"/>
</dbReference>
<dbReference type="RefSeq" id="WP_095133992.1">
    <property type="nucleotide sequence ID" value="NZ_NIBG01000010.1"/>
</dbReference>
<name>A0A267MHC4_9FIRM</name>
<feature type="transmembrane region" description="Helical" evidence="1">
    <location>
        <begin position="271"/>
        <end position="294"/>
    </location>
</feature>
<sequence length="694" mass="79353">MTFIKHMKKAMKNSFFIRMLKNKYVAYSVIAFIFIGSMFFSIISEFAPNEYDLKAGDKAPADIKAPRDVEDKSATERLIQREIASVENIEKFYPTIQIDVKKNIEKFFNNLYQIRAEEILDYEKLELLKSKNKLLLDDENLEVLINANITELRNVESYVYEIVSQIMSSGIRPDELENKKHEIEEYFKGLEDFSNDIKNIGTKIVNNSIKANRFVDVETTKEKIEEAKNSVEKVIIKRGSIIVGEGEIITPDHISVLKDLGVLKKDNKRDMLLYLGALGVILMTFATIILYIYFFNRPLFQSPRKLYLLIILYVFVFYISKSLFNLSPYIGAVAAFTCLVGILIEPKLALVISICMTMMLSISKGYNVEFIYTNIMACIVAACGIKNASQRSTIFITGLMISFSNIIILTSIGLINHYDFSLVFSNVYNGLLNGIFCAVITIGSLPLWEWAFKILTPFKLLELSNPNNKLLKRLLVEAPGTYHHSIIVGNLSEGAAQAIGANSLLARVGAYYHDIGKLRRPYLFKENQLTSENPHDKLKPIRSTNVITSHIRDGLDFAREEELPQEIRDIIFQHHGTTLVKFFYFKATQNSKKSINESDYRYKGEKPQSKEAAVVMLADSVEAAVRSIKEPTEEKIRDLIDKIVKDKLNDSQFDECNMTLKDLKMISESFMTILMGIFHERIEYPDMDKDKKED</sequence>
<dbReference type="Gene3D" id="1.10.3210.10">
    <property type="entry name" value="Hypothetical protein af1432"/>
    <property type="match status" value="1"/>
</dbReference>
<dbReference type="InterPro" id="IPR011621">
    <property type="entry name" value="Metal-dep_PHydrolase_7TM_intra"/>
</dbReference>
<feature type="domain" description="HD/PDEase" evidence="2">
    <location>
        <begin position="477"/>
        <end position="633"/>
    </location>
</feature>
<dbReference type="InterPro" id="IPR006675">
    <property type="entry name" value="HDIG_dom"/>
</dbReference>
<dbReference type="InterPro" id="IPR006674">
    <property type="entry name" value="HD_domain"/>
</dbReference>
<dbReference type="Pfam" id="PF07697">
    <property type="entry name" value="7TMR-HDED"/>
    <property type="match status" value="1"/>
</dbReference>
<evidence type="ECO:0000259" key="2">
    <source>
        <dbReference type="SMART" id="SM00471"/>
    </source>
</evidence>
<dbReference type="InterPro" id="IPR052722">
    <property type="entry name" value="PgpH_phosphodiesterase"/>
</dbReference>
<evidence type="ECO:0000256" key="1">
    <source>
        <dbReference type="SAM" id="Phobius"/>
    </source>
</evidence>
<dbReference type="Proteomes" id="UP000216024">
    <property type="component" value="Unassembled WGS sequence"/>
</dbReference>
<dbReference type="AlphaFoldDB" id="A0A267MHC4"/>
<gene>
    <name evidence="3" type="ORF">CCE28_12135</name>
</gene>
<dbReference type="SUPFAM" id="SSF109604">
    <property type="entry name" value="HD-domain/PDEase-like"/>
    <property type="match status" value="1"/>
</dbReference>
<evidence type="ECO:0000313" key="3">
    <source>
        <dbReference type="EMBL" id="PAB58926.1"/>
    </source>
</evidence>
<dbReference type="OrthoDB" id="9806952at2"/>
<protein>
    <recommendedName>
        <fullName evidence="2">HD/PDEase domain-containing protein</fullName>
    </recommendedName>
</protein>
<dbReference type="InterPro" id="IPR011624">
    <property type="entry name" value="Metal-dep_PHydrolase_7TM_extra"/>
</dbReference>
<feature type="transmembrane region" description="Helical" evidence="1">
    <location>
        <begin position="306"/>
        <end position="324"/>
    </location>
</feature>
<dbReference type="Pfam" id="PF01966">
    <property type="entry name" value="HD"/>
    <property type="match status" value="1"/>
</dbReference>
<keyword evidence="1" id="KW-0472">Membrane</keyword>
<reference evidence="3 4" key="1">
    <citation type="submission" date="2017-06" db="EMBL/GenBank/DDBJ databases">
        <title>Draft genome sequence of anaerobic fermentative bacterium Anaeromicrobium sediminis DY2726D isolated from West Pacific Ocean sediments.</title>
        <authorList>
            <person name="Zeng X."/>
        </authorList>
    </citation>
    <scope>NUCLEOTIDE SEQUENCE [LARGE SCALE GENOMIC DNA]</scope>
    <source>
        <strain evidence="3 4">DY2726D</strain>
    </source>
</reference>
<keyword evidence="1" id="KW-0812">Transmembrane</keyword>
<feature type="transmembrane region" description="Helical" evidence="1">
    <location>
        <begin position="370"/>
        <end position="388"/>
    </location>
</feature>
<keyword evidence="4" id="KW-1185">Reference proteome</keyword>
<dbReference type="CDD" id="cd00077">
    <property type="entry name" value="HDc"/>
    <property type="match status" value="1"/>
</dbReference>
<comment type="caution">
    <text evidence="3">The sequence shown here is derived from an EMBL/GenBank/DDBJ whole genome shotgun (WGS) entry which is preliminary data.</text>
</comment>
<organism evidence="3 4">
    <name type="scientific">Anaeromicrobium sediminis</name>
    <dbReference type="NCBI Taxonomy" id="1478221"/>
    <lineage>
        <taxon>Bacteria</taxon>
        <taxon>Bacillati</taxon>
        <taxon>Bacillota</taxon>
        <taxon>Clostridia</taxon>
        <taxon>Peptostreptococcales</taxon>
        <taxon>Thermotaleaceae</taxon>
        <taxon>Anaeromicrobium</taxon>
    </lineage>
</organism>
<dbReference type="InterPro" id="IPR003607">
    <property type="entry name" value="HD/PDEase_dom"/>
</dbReference>
<feature type="transmembrane region" description="Helical" evidence="1">
    <location>
        <begin position="330"/>
        <end position="358"/>
    </location>
</feature>
<feature type="transmembrane region" description="Helical" evidence="1">
    <location>
        <begin position="394"/>
        <end position="415"/>
    </location>
</feature>
<dbReference type="SMART" id="SM00471">
    <property type="entry name" value="HDc"/>
    <property type="match status" value="1"/>
</dbReference>
<evidence type="ECO:0000313" key="4">
    <source>
        <dbReference type="Proteomes" id="UP000216024"/>
    </source>
</evidence>